<evidence type="ECO:0008006" key="8">
    <source>
        <dbReference type="Google" id="ProtNLM"/>
    </source>
</evidence>
<evidence type="ECO:0000313" key="7">
    <source>
        <dbReference type="Proteomes" id="UP000422569"/>
    </source>
</evidence>
<dbReference type="InterPro" id="IPR006603">
    <property type="entry name" value="PQ-loop_rpt"/>
</dbReference>
<reference evidence="6 7" key="1">
    <citation type="submission" date="2019-09" db="EMBL/GenBank/DDBJ databases">
        <title>Isolation and complete genome sequencing of Methylocystis species.</title>
        <authorList>
            <person name="Rumah B.L."/>
            <person name="Stead C.E."/>
            <person name="Stevens B.C."/>
            <person name="Minton N.P."/>
            <person name="Grosse-Honebrink A."/>
            <person name="Zhang Y."/>
        </authorList>
    </citation>
    <scope>NUCLEOTIDE SEQUENCE [LARGE SCALE GENOMIC DNA]</scope>
    <source>
        <strain evidence="6 7">BRCS2</strain>
    </source>
</reference>
<dbReference type="NCBIfam" id="NF037968">
    <property type="entry name" value="SemiSWEET_2"/>
    <property type="match status" value="1"/>
</dbReference>
<dbReference type="KEGG" id="mpar:F7D14_02565"/>
<dbReference type="EMBL" id="CP044331">
    <property type="protein sequence ID" value="QGM96470.1"/>
    <property type="molecule type" value="Genomic_DNA"/>
</dbReference>
<dbReference type="AlphaFoldDB" id="A0A6B8M6M6"/>
<keyword evidence="7" id="KW-1185">Reference proteome</keyword>
<dbReference type="GO" id="GO:0016020">
    <property type="term" value="C:membrane"/>
    <property type="evidence" value="ECO:0007669"/>
    <property type="project" value="UniProtKB-SubCell"/>
</dbReference>
<gene>
    <name evidence="6" type="ORF">F7D14_02565</name>
</gene>
<dbReference type="GO" id="GO:0051119">
    <property type="term" value="F:sugar transmembrane transporter activity"/>
    <property type="evidence" value="ECO:0007669"/>
    <property type="project" value="InterPro"/>
</dbReference>
<keyword evidence="3 5" id="KW-1133">Transmembrane helix</keyword>
<accession>A0A6B8M6M6</accession>
<protein>
    <recommendedName>
        <fullName evidence="8">SemiSWEET transporter</fullName>
    </recommendedName>
</protein>
<organism evidence="6 7">
    <name type="scientific">Methylocystis parvus</name>
    <dbReference type="NCBI Taxonomy" id="134"/>
    <lineage>
        <taxon>Bacteria</taxon>
        <taxon>Pseudomonadati</taxon>
        <taxon>Pseudomonadota</taxon>
        <taxon>Alphaproteobacteria</taxon>
        <taxon>Hyphomicrobiales</taxon>
        <taxon>Methylocystaceae</taxon>
        <taxon>Methylocystis</taxon>
    </lineage>
</organism>
<evidence type="ECO:0000256" key="4">
    <source>
        <dbReference type="ARBA" id="ARBA00023136"/>
    </source>
</evidence>
<dbReference type="InterPro" id="IPR047662">
    <property type="entry name" value="SemiSWEET"/>
</dbReference>
<proteinExistence type="predicted"/>
<feature type="transmembrane region" description="Helical" evidence="5">
    <location>
        <begin position="35"/>
        <end position="53"/>
    </location>
</feature>
<evidence type="ECO:0000256" key="2">
    <source>
        <dbReference type="ARBA" id="ARBA00022692"/>
    </source>
</evidence>
<dbReference type="RefSeq" id="WP_016919839.1">
    <property type="nucleotide sequence ID" value="NZ_CP044331.1"/>
</dbReference>
<keyword evidence="4 5" id="KW-0472">Membrane</keyword>
<feature type="transmembrane region" description="Helical" evidence="5">
    <location>
        <begin position="6"/>
        <end position="23"/>
    </location>
</feature>
<evidence type="ECO:0000256" key="3">
    <source>
        <dbReference type="ARBA" id="ARBA00022989"/>
    </source>
</evidence>
<evidence type="ECO:0000313" key="6">
    <source>
        <dbReference type="EMBL" id="QGM96470.1"/>
    </source>
</evidence>
<keyword evidence="2 5" id="KW-0812">Transmembrane</keyword>
<dbReference type="Gene3D" id="1.20.1280.290">
    <property type="match status" value="1"/>
</dbReference>
<sequence>MIDSALVGYVAAVSTTVAFVPQVARTWRTRSTGDISLNMYLLLVAGTALWLAYGLMTQAAPVIASNVVNICLQGSILYLKLRHG</sequence>
<comment type="subcellular location">
    <subcellularLocation>
        <location evidence="1">Membrane</location>
        <topology evidence="1">Multi-pass membrane protein</topology>
    </subcellularLocation>
</comment>
<dbReference type="Pfam" id="PF04193">
    <property type="entry name" value="PQ-loop"/>
    <property type="match status" value="1"/>
</dbReference>
<evidence type="ECO:0000256" key="5">
    <source>
        <dbReference type="SAM" id="Phobius"/>
    </source>
</evidence>
<dbReference type="Proteomes" id="UP000422569">
    <property type="component" value="Chromosome"/>
</dbReference>
<evidence type="ECO:0000256" key="1">
    <source>
        <dbReference type="ARBA" id="ARBA00004141"/>
    </source>
</evidence>
<name>A0A6B8M6M6_9HYPH</name>